<feature type="region of interest" description="Disordered" evidence="1">
    <location>
        <begin position="58"/>
        <end position="92"/>
    </location>
</feature>
<feature type="compositionally biased region" description="Low complexity" evidence="1">
    <location>
        <begin position="58"/>
        <end position="81"/>
    </location>
</feature>
<proteinExistence type="predicted"/>
<evidence type="ECO:0000313" key="3">
    <source>
        <dbReference type="EMBL" id="CAH0102657.1"/>
    </source>
</evidence>
<evidence type="ECO:0000256" key="1">
    <source>
        <dbReference type="SAM" id="MobiDB-lite"/>
    </source>
</evidence>
<sequence>MKPKSIIVTSWMLVVFLCAGPKFVPVVHSENSYVKPYAGGTELFKQDAATNNETDANAIANPETNSTTNPETNLTTNPDTNSATNPDSADASPPINVGGNILTAISVTSAVLTVLEAIDRRILPQPTTDKDILDGVRRLEDLVRPNDEGQYKKAEDTISRALYDMGVMNSGVGRQGSIESSEFQELLWLERARLIDGNIILLMEGLLGQPVAGADLMGNIQSDLKCDAMDVSEKVNRYHDLIESGSLAFNHFARLGQMSELETSRRRAAFRQRNLRVQARNVKVVEECFQRQLTEVRSDSATSDEVAEQVGQVISSLYPLPTRWIVAAYTDDQGTSRGAFKPMKSKLSADFNVMINGFHVALFPFLDGKMTKMIDGRRVDQFCNLPVTGAGQMPICDVGSTDGEYVYDEMRRLGIVPDSFDLIVVPSAGQLSVTTVPFGSLPPFYAKKYPDFDIIVF</sequence>
<evidence type="ECO:0000313" key="4">
    <source>
        <dbReference type="Proteomes" id="UP000789390"/>
    </source>
</evidence>
<organism evidence="3 4">
    <name type="scientific">Daphnia galeata</name>
    <dbReference type="NCBI Taxonomy" id="27404"/>
    <lineage>
        <taxon>Eukaryota</taxon>
        <taxon>Metazoa</taxon>
        <taxon>Ecdysozoa</taxon>
        <taxon>Arthropoda</taxon>
        <taxon>Crustacea</taxon>
        <taxon>Branchiopoda</taxon>
        <taxon>Diplostraca</taxon>
        <taxon>Cladocera</taxon>
        <taxon>Anomopoda</taxon>
        <taxon>Daphniidae</taxon>
        <taxon>Daphnia</taxon>
    </lineage>
</organism>
<dbReference type="PANTHER" id="PTHR40472:SF6">
    <property type="entry name" value="RICIN B-TYPE LECTIN DOMAIN-CONTAINING PROTEIN"/>
    <property type="match status" value="1"/>
</dbReference>
<keyword evidence="2" id="KW-0732">Signal</keyword>
<gene>
    <name evidence="3" type="ORF">DGAL_LOCUS5100</name>
</gene>
<protein>
    <submittedName>
        <fullName evidence="3">Uncharacterized protein</fullName>
    </submittedName>
</protein>
<dbReference type="Proteomes" id="UP000789390">
    <property type="component" value="Unassembled WGS sequence"/>
</dbReference>
<accession>A0A8J2RJ22</accession>
<evidence type="ECO:0000256" key="2">
    <source>
        <dbReference type="SAM" id="SignalP"/>
    </source>
</evidence>
<dbReference type="OrthoDB" id="6343506at2759"/>
<feature type="chain" id="PRO_5035278265" evidence="2">
    <location>
        <begin position="30"/>
        <end position="457"/>
    </location>
</feature>
<dbReference type="EMBL" id="CAKKLH010000090">
    <property type="protein sequence ID" value="CAH0102657.1"/>
    <property type="molecule type" value="Genomic_DNA"/>
</dbReference>
<keyword evidence="4" id="KW-1185">Reference proteome</keyword>
<dbReference type="InterPro" id="IPR039051">
    <property type="entry name" value="SE-CTX-like"/>
</dbReference>
<dbReference type="AlphaFoldDB" id="A0A8J2RJ22"/>
<reference evidence="3" key="1">
    <citation type="submission" date="2021-11" db="EMBL/GenBank/DDBJ databases">
        <authorList>
            <person name="Schell T."/>
        </authorList>
    </citation>
    <scope>NUCLEOTIDE SEQUENCE</scope>
    <source>
        <strain evidence="3">M5</strain>
    </source>
</reference>
<name>A0A8J2RJ22_9CRUS</name>
<comment type="caution">
    <text evidence="3">The sequence shown here is derived from an EMBL/GenBank/DDBJ whole genome shotgun (WGS) entry which is preliminary data.</text>
</comment>
<dbReference type="PANTHER" id="PTHR40472">
    <property type="entry name" value="RICIN B-TYPE LECTIN DOMAIN-CONTAINING PROTEIN"/>
    <property type="match status" value="1"/>
</dbReference>
<feature type="signal peptide" evidence="2">
    <location>
        <begin position="1"/>
        <end position="29"/>
    </location>
</feature>